<keyword evidence="5" id="KW-0378">Hydrolase</keyword>
<dbReference type="Pfam" id="PF16757">
    <property type="entry name" value="Fucosidase_C"/>
    <property type="match status" value="1"/>
</dbReference>
<keyword evidence="6" id="KW-0326">Glycosidase</keyword>
<comment type="function">
    <text evidence="1">Alpha-L-fucosidase is responsible for hydrolyzing the alpha-1,6-linked fucose joined to the reducing-end N-acetylglucosamine of the carbohydrate moieties of glycoproteins.</text>
</comment>
<feature type="domain" description="Alpha-L-fucosidase C-terminal" evidence="8">
    <location>
        <begin position="425"/>
        <end position="532"/>
    </location>
</feature>
<feature type="domain" description="Glycoside hydrolase family 29 N-terminal" evidence="7">
    <location>
        <begin position="26"/>
        <end position="379"/>
    </location>
</feature>
<evidence type="ECO:0000313" key="9">
    <source>
        <dbReference type="EMBL" id="TMU54615.1"/>
    </source>
</evidence>
<dbReference type="PROSITE" id="PS51257">
    <property type="entry name" value="PROKAR_LIPOPROTEIN"/>
    <property type="match status" value="1"/>
</dbReference>
<evidence type="ECO:0000256" key="2">
    <source>
        <dbReference type="ARBA" id="ARBA00007951"/>
    </source>
</evidence>
<dbReference type="InterPro" id="IPR013780">
    <property type="entry name" value="Glyco_hydro_b"/>
</dbReference>
<dbReference type="Pfam" id="PF01120">
    <property type="entry name" value="Alpha_L_fucos"/>
    <property type="match status" value="1"/>
</dbReference>
<evidence type="ECO:0000259" key="8">
    <source>
        <dbReference type="Pfam" id="PF16757"/>
    </source>
</evidence>
<dbReference type="InterPro" id="IPR017853">
    <property type="entry name" value="GH"/>
</dbReference>
<dbReference type="PRINTS" id="PR00741">
    <property type="entry name" value="GLHYDRLASE29"/>
</dbReference>
<evidence type="ECO:0000256" key="4">
    <source>
        <dbReference type="ARBA" id="ARBA00022729"/>
    </source>
</evidence>
<protein>
    <recommendedName>
        <fullName evidence="3">alpha-L-fucosidase</fullName>
        <ecNumber evidence="3">3.2.1.51</ecNumber>
    </recommendedName>
</protein>
<comment type="caution">
    <text evidence="9">The sequence shown here is derived from an EMBL/GenBank/DDBJ whole genome shotgun (WGS) entry which is preliminary data.</text>
</comment>
<dbReference type="Proteomes" id="UP000751614">
    <property type="component" value="Unassembled WGS sequence"/>
</dbReference>
<dbReference type="SMART" id="SM00812">
    <property type="entry name" value="Alpha_L_fucos"/>
    <property type="match status" value="1"/>
</dbReference>
<evidence type="ECO:0000256" key="3">
    <source>
        <dbReference type="ARBA" id="ARBA00012662"/>
    </source>
</evidence>
<organism evidence="9 10">
    <name type="scientific">Flagellimonas algicola</name>
    <dbReference type="NCBI Taxonomy" id="2583815"/>
    <lineage>
        <taxon>Bacteria</taxon>
        <taxon>Pseudomonadati</taxon>
        <taxon>Bacteroidota</taxon>
        <taxon>Flavobacteriia</taxon>
        <taxon>Flavobacteriales</taxon>
        <taxon>Flavobacteriaceae</taxon>
        <taxon>Flagellimonas</taxon>
    </lineage>
</organism>
<dbReference type="PANTHER" id="PTHR10030:SF37">
    <property type="entry name" value="ALPHA-L-FUCOSIDASE-RELATED"/>
    <property type="match status" value="1"/>
</dbReference>
<accession>A0ABY2WJ01</accession>
<keyword evidence="10" id="KW-1185">Reference proteome</keyword>
<dbReference type="EMBL" id="VCNI01000002">
    <property type="protein sequence ID" value="TMU54615.1"/>
    <property type="molecule type" value="Genomic_DNA"/>
</dbReference>
<dbReference type="InterPro" id="IPR057739">
    <property type="entry name" value="Glyco_hydro_29_N"/>
</dbReference>
<name>A0ABY2WJ01_9FLAO</name>
<dbReference type="EC" id="3.2.1.51" evidence="3"/>
<dbReference type="InterPro" id="IPR000933">
    <property type="entry name" value="Glyco_hydro_29"/>
</dbReference>
<reference evidence="9 10" key="1">
    <citation type="submission" date="2019-05" db="EMBL/GenBank/DDBJ databases">
        <title>Flagellimonas sp. AsT0115, sp. nov., isolated from a marine red algae, Asparagopsis taxiformis.</title>
        <authorList>
            <person name="Kim J."/>
            <person name="Jeong S.E."/>
            <person name="Jeon C.O."/>
        </authorList>
    </citation>
    <scope>NUCLEOTIDE SEQUENCE [LARGE SCALE GENOMIC DNA]</scope>
    <source>
        <strain evidence="9 10">AsT0115</strain>
    </source>
</reference>
<dbReference type="Gene3D" id="2.60.40.1180">
    <property type="entry name" value="Golgi alpha-mannosidase II"/>
    <property type="match status" value="1"/>
</dbReference>
<keyword evidence="4" id="KW-0732">Signal</keyword>
<proteinExistence type="inferred from homology"/>
<dbReference type="InterPro" id="IPR016286">
    <property type="entry name" value="FUC_metazoa-typ"/>
</dbReference>
<evidence type="ECO:0000313" key="10">
    <source>
        <dbReference type="Proteomes" id="UP000751614"/>
    </source>
</evidence>
<dbReference type="Gene3D" id="3.20.20.80">
    <property type="entry name" value="Glycosidases"/>
    <property type="match status" value="1"/>
</dbReference>
<comment type="similarity">
    <text evidence="2">Belongs to the glycosyl hydrolase 29 family.</text>
</comment>
<evidence type="ECO:0000256" key="1">
    <source>
        <dbReference type="ARBA" id="ARBA00004071"/>
    </source>
</evidence>
<dbReference type="InterPro" id="IPR031919">
    <property type="entry name" value="Fucosidase_C"/>
</dbReference>
<dbReference type="PANTHER" id="PTHR10030">
    <property type="entry name" value="ALPHA-L-FUCOSIDASE"/>
    <property type="match status" value="1"/>
</dbReference>
<gene>
    <name evidence="9" type="ORF">FGG15_10410</name>
</gene>
<evidence type="ECO:0000256" key="5">
    <source>
        <dbReference type="ARBA" id="ARBA00022801"/>
    </source>
</evidence>
<evidence type="ECO:0000256" key="6">
    <source>
        <dbReference type="ARBA" id="ARBA00023295"/>
    </source>
</evidence>
<evidence type="ECO:0000259" key="7">
    <source>
        <dbReference type="Pfam" id="PF01120"/>
    </source>
</evidence>
<dbReference type="RefSeq" id="WP_138835967.1">
    <property type="nucleotide sequence ID" value="NZ_VCNI01000002.1"/>
</dbReference>
<sequence>MRLVRNTALLLATFILYSCNENRSNEVVQIQYYESNWESLSQHQTPEWLKDGKFGIYTHWGIYCYSGINGNVTWNSSVAYMNPESEWGQDFERVHGKLTPDFGYKDLIPKFTGEKFDADEWADLFAKSGAKFAGPVAEHHDGFAMWDSQYSKWNAAQMGPKRDVVGELGKAIKAKGMKFVTAFHHSANWYFFPTWDKTKDSSNPEFSGLYGPIHEEGDVPTKEYMEEWKGKLIEVVDNYQPDFVWFDFALDIIREDYVKDFVTHYYNSGLDRNEEVIISYKHHDLPPGVGLFDLELGAASKLTHYDWITDTTIDNGPSWGYRPNLEYEPVNNLIDNLVYRVSNNGYLLLNIGPKWDGTIPEEAKNALLGMGNWLKINGEAIYGTRAWTKSGEGPGSEETEEEYEVVDDLKDLNPDEEDEDEGMDFGKEDIRFTTKGNVLYATILGWPGDSVTIKSLVRHSGDTKGKKAWGYVDLDEDAQNHISGYYLYPDEIESITMLGDGNALDWELVPAVGLKVQMPKSRPCEYAYVLKIVRK</sequence>
<dbReference type="SUPFAM" id="SSF51445">
    <property type="entry name" value="(Trans)glycosidases"/>
    <property type="match status" value="1"/>
</dbReference>